<dbReference type="InterPro" id="IPR051450">
    <property type="entry name" value="Gfo/Idh/MocA_Oxidoreductases"/>
</dbReference>
<dbReference type="PANTHER" id="PTHR43377:SF1">
    <property type="entry name" value="BILIVERDIN REDUCTASE A"/>
    <property type="match status" value="1"/>
</dbReference>
<dbReference type="EMBL" id="CP091430">
    <property type="protein sequence ID" value="UVI27752.1"/>
    <property type="molecule type" value="Genomic_DNA"/>
</dbReference>
<keyword evidence="5" id="KW-1185">Reference proteome</keyword>
<reference evidence="4" key="1">
    <citation type="submission" date="2022-01" db="EMBL/GenBank/DDBJ databases">
        <title>Paenibacillus spongiae sp. nov., isolated from marine sponge.</title>
        <authorList>
            <person name="Li Z."/>
            <person name="Zhang M."/>
        </authorList>
    </citation>
    <scope>NUCLEOTIDE SEQUENCE</scope>
    <source>
        <strain evidence="4">PHS-Z3</strain>
    </source>
</reference>
<dbReference type="Pfam" id="PF01408">
    <property type="entry name" value="GFO_IDH_MocA"/>
    <property type="match status" value="1"/>
</dbReference>
<evidence type="ECO:0000313" key="5">
    <source>
        <dbReference type="Proteomes" id="UP001057877"/>
    </source>
</evidence>
<dbReference type="Proteomes" id="UP001057877">
    <property type="component" value="Chromosome"/>
</dbReference>
<dbReference type="RefSeq" id="WP_258383842.1">
    <property type="nucleotide sequence ID" value="NZ_CP091430.1"/>
</dbReference>
<evidence type="ECO:0000259" key="3">
    <source>
        <dbReference type="Pfam" id="PF02894"/>
    </source>
</evidence>
<dbReference type="SUPFAM" id="SSF55347">
    <property type="entry name" value="Glyceraldehyde-3-phosphate dehydrogenase-like, C-terminal domain"/>
    <property type="match status" value="1"/>
</dbReference>
<protein>
    <submittedName>
        <fullName evidence="4">Gfo/Idh/MocA family oxidoreductase</fullName>
    </submittedName>
</protein>
<evidence type="ECO:0000313" key="4">
    <source>
        <dbReference type="EMBL" id="UVI27752.1"/>
    </source>
</evidence>
<dbReference type="SUPFAM" id="SSF51735">
    <property type="entry name" value="NAD(P)-binding Rossmann-fold domains"/>
    <property type="match status" value="1"/>
</dbReference>
<dbReference type="InterPro" id="IPR000683">
    <property type="entry name" value="Gfo/Idh/MocA-like_OxRdtase_N"/>
</dbReference>
<dbReference type="InterPro" id="IPR004104">
    <property type="entry name" value="Gfo/Idh/MocA-like_OxRdtase_C"/>
</dbReference>
<evidence type="ECO:0000256" key="1">
    <source>
        <dbReference type="ARBA" id="ARBA00010928"/>
    </source>
</evidence>
<organism evidence="4 5">
    <name type="scientific">Paenibacillus spongiae</name>
    <dbReference type="NCBI Taxonomy" id="2909671"/>
    <lineage>
        <taxon>Bacteria</taxon>
        <taxon>Bacillati</taxon>
        <taxon>Bacillota</taxon>
        <taxon>Bacilli</taxon>
        <taxon>Bacillales</taxon>
        <taxon>Paenibacillaceae</taxon>
        <taxon>Paenibacillus</taxon>
    </lineage>
</organism>
<dbReference type="Pfam" id="PF02894">
    <property type="entry name" value="GFO_IDH_MocA_C"/>
    <property type="match status" value="1"/>
</dbReference>
<dbReference type="InterPro" id="IPR036291">
    <property type="entry name" value="NAD(P)-bd_dom_sf"/>
</dbReference>
<proteinExistence type="inferred from homology"/>
<comment type="similarity">
    <text evidence="1">Belongs to the Gfo/Idh/MocA family.</text>
</comment>
<dbReference type="Gene3D" id="3.30.360.10">
    <property type="entry name" value="Dihydrodipicolinate Reductase, domain 2"/>
    <property type="match status" value="1"/>
</dbReference>
<feature type="domain" description="Gfo/Idh/MocA-like oxidoreductase N-terminal" evidence="2">
    <location>
        <begin position="4"/>
        <end position="125"/>
    </location>
</feature>
<sequence>MKLKAVLVGTKGWAEAHAKAYQVCESIELAGICGHSNVERLNHLADQYRIKHRSLDLAQLLLDTSPDVVDIVSSADARLELVKAAVQSPGVKLINIEKPLALTPSEAYEIADICHAHGKLVLVNHQHKYLPAWSKARRWLQDGAIGSIEYIRASTKVNIMEQGSHLIDMVMFFNDFSPVRWVMGQTGAYEGKDSSSIIAPDESMASVLFDNGVRASFECGAFARSIQGETNPFYHIGIDVYGSDGHLKIDLNQKLELRNYITQQHLVEKSSWEESYMDALIAYMESIHGYVSNPGAGHICDLEHSMLSYQVMMAIYHTAKYGGKAILPHRFEDSIVERYIDEASRSAGMQ</sequence>
<gene>
    <name evidence="4" type="ORF">L1F29_20050</name>
</gene>
<name>A0ABY5S1L7_9BACL</name>
<feature type="domain" description="Gfo/Idh/MocA-like oxidoreductase C-terminal" evidence="3">
    <location>
        <begin position="160"/>
        <end position="322"/>
    </location>
</feature>
<dbReference type="Gene3D" id="3.40.50.720">
    <property type="entry name" value="NAD(P)-binding Rossmann-like Domain"/>
    <property type="match status" value="1"/>
</dbReference>
<evidence type="ECO:0000259" key="2">
    <source>
        <dbReference type="Pfam" id="PF01408"/>
    </source>
</evidence>
<dbReference type="PANTHER" id="PTHR43377">
    <property type="entry name" value="BILIVERDIN REDUCTASE A"/>
    <property type="match status" value="1"/>
</dbReference>
<accession>A0ABY5S1L7</accession>